<keyword evidence="2" id="KW-0238">DNA-binding</keyword>
<dbReference type="SMART" id="SM00342">
    <property type="entry name" value="HTH_ARAC"/>
    <property type="match status" value="1"/>
</dbReference>
<dbReference type="InterPro" id="IPR009057">
    <property type="entry name" value="Homeodomain-like_sf"/>
</dbReference>
<dbReference type="PANTHER" id="PTHR43280">
    <property type="entry name" value="ARAC-FAMILY TRANSCRIPTIONAL REGULATOR"/>
    <property type="match status" value="1"/>
</dbReference>
<dbReference type="InterPro" id="IPR018060">
    <property type="entry name" value="HTH_AraC"/>
</dbReference>
<dbReference type="PROSITE" id="PS01124">
    <property type="entry name" value="HTH_ARAC_FAMILY_2"/>
    <property type="match status" value="1"/>
</dbReference>
<dbReference type="GO" id="GO:0043565">
    <property type="term" value="F:sequence-specific DNA binding"/>
    <property type="evidence" value="ECO:0007669"/>
    <property type="project" value="InterPro"/>
</dbReference>
<evidence type="ECO:0000256" key="1">
    <source>
        <dbReference type="ARBA" id="ARBA00023015"/>
    </source>
</evidence>
<keyword evidence="1" id="KW-0805">Transcription regulation</keyword>
<keyword evidence="3" id="KW-0804">Transcription</keyword>
<feature type="region of interest" description="Disordered" evidence="4">
    <location>
        <begin position="96"/>
        <end position="123"/>
    </location>
</feature>
<keyword evidence="7" id="KW-1185">Reference proteome</keyword>
<dbReference type="RefSeq" id="WP_185135500.1">
    <property type="nucleotide sequence ID" value="NZ_JACJVR010000031.1"/>
</dbReference>
<feature type="domain" description="HTH araC/xylS-type" evidence="5">
    <location>
        <begin position="202"/>
        <end position="300"/>
    </location>
</feature>
<evidence type="ECO:0000313" key="7">
    <source>
        <dbReference type="Proteomes" id="UP000553776"/>
    </source>
</evidence>
<evidence type="ECO:0000256" key="3">
    <source>
        <dbReference type="ARBA" id="ARBA00023163"/>
    </source>
</evidence>
<dbReference type="EMBL" id="JACJVR010000031">
    <property type="protein sequence ID" value="MBB6691505.1"/>
    <property type="molecule type" value="Genomic_DNA"/>
</dbReference>
<dbReference type="Proteomes" id="UP000553776">
    <property type="component" value="Unassembled WGS sequence"/>
</dbReference>
<dbReference type="PROSITE" id="PS00041">
    <property type="entry name" value="HTH_ARAC_FAMILY_1"/>
    <property type="match status" value="1"/>
</dbReference>
<accession>A0A841TTK4</accession>
<name>A0A841TTK4_9BACL</name>
<dbReference type="Pfam" id="PF12833">
    <property type="entry name" value="HTH_18"/>
    <property type="match status" value="1"/>
</dbReference>
<evidence type="ECO:0000256" key="2">
    <source>
        <dbReference type="ARBA" id="ARBA00023125"/>
    </source>
</evidence>
<feature type="compositionally biased region" description="Acidic residues" evidence="4">
    <location>
        <begin position="100"/>
        <end position="109"/>
    </location>
</feature>
<dbReference type="PANTHER" id="PTHR43280:SF28">
    <property type="entry name" value="HTH-TYPE TRANSCRIPTIONAL ACTIVATOR RHAS"/>
    <property type="match status" value="1"/>
</dbReference>
<dbReference type="Gene3D" id="1.10.10.60">
    <property type="entry name" value="Homeodomain-like"/>
    <property type="match status" value="2"/>
</dbReference>
<sequence length="304" mass="35155">MSVLRFEALPLPYFINSGFSLAGPGRKHPERWAVGEFDLIVVKQGCLYIGEEERRYEVSEGHALVLRPDLHHYPTEGCRETTASYWLHFQAGGAWRAGDPEEEEENGTMEEERLESGGGEKEDEAAAGWFRKPTFGIELPQFARLLHPAKMYEALQRLIDLDRNSHMDSVRWEQQALFQQALMLLAESMRAERSRPGEEIADRAASYLRSRYREPISSKDLAEALNFHPVYIARRMRKQFGCSPMEYLIRCRLEQAKRLLLQTDLSVAQIALETGFRQAAYFTACFGKRERMTPREFRLRFLKG</sequence>
<dbReference type="SUPFAM" id="SSF51215">
    <property type="entry name" value="Regulatory protein AraC"/>
    <property type="match status" value="1"/>
</dbReference>
<comment type="caution">
    <text evidence="6">The sequence shown here is derived from an EMBL/GenBank/DDBJ whole genome shotgun (WGS) entry which is preliminary data.</text>
</comment>
<gene>
    <name evidence="6" type="ORF">H7B90_08855</name>
</gene>
<dbReference type="InterPro" id="IPR037923">
    <property type="entry name" value="HTH-like"/>
</dbReference>
<evidence type="ECO:0000313" key="6">
    <source>
        <dbReference type="EMBL" id="MBB6691505.1"/>
    </source>
</evidence>
<proteinExistence type="predicted"/>
<reference evidence="6 7" key="1">
    <citation type="submission" date="2020-08" db="EMBL/GenBank/DDBJ databases">
        <title>Cohnella phylogeny.</title>
        <authorList>
            <person name="Dunlap C."/>
        </authorList>
    </citation>
    <scope>NUCLEOTIDE SEQUENCE [LARGE SCALE GENOMIC DNA]</scope>
    <source>
        <strain evidence="6 7">DSM 25239</strain>
    </source>
</reference>
<feature type="compositionally biased region" description="Basic and acidic residues" evidence="4">
    <location>
        <begin position="110"/>
        <end position="120"/>
    </location>
</feature>
<organism evidence="6 7">
    <name type="scientific">Cohnella xylanilytica</name>
    <dbReference type="NCBI Taxonomy" id="557555"/>
    <lineage>
        <taxon>Bacteria</taxon>
        <taxon>Bacillati</taxon>
        <taxon>Bacillota</taxon>
        <taxon>Bacilli</taxon>
        <taxon>Bacillales</taxon>
        <taxon>Paenibacillaceae</taxon>
        <taxon>Cohnella</taxon>
    </lineage>
</organism>
<dbReference type="SUPFAM" id="SSF46689">
    <property type="entry name" value="Homeodomain-like"/>
    <property type="match status" value="2"/>
</dbReference>
<protein>
    <submittedName>
        <fullName evidence="6">Helix-turn-helix transcriptional regulator</fullName>
    </submittedName>
</protein>
<dbReference type="GO" id="GO:0003700">
    <property type="term" value="F:DNA-binding transcription factor activity"/>
    <property type="evidence" value="ECO:0007669"/>
    <property type="project" value="InterPro"/>
</dbReference>
<dbReference type="InterPro" id="IPR018062">
    <property type="entry name" value="HTH_AraC-typ_CS"/>
</dbReference>
<evidence type="ECO:0000259" key="5">
    <source>
        <dbReference type="PROSITE" id="PS01124"/>
    </source>
</evidence>
<dbReference type="AlphaFoldDB" id="A0A841TTK4"/>
<evidence type="ECO:0000256" key="4">
    <source>
        <dbReference type="SAM" id="MobiDB-lite"/>
    </source>
</evidence>